<feature type="region of interest" description="Disordered" evidence="1">
    <location>
        <begin position="348"/>
        <end position="377"/>
    </location>
</feature>
<dbReference type="InterPro" id="IPR036397">
    <property type="entry name" value="RNaseH_sf"/>
</dbReference>
<evidence type="ECO:0000313" key="3">
    <source>
        <dbReference type="EMBL" id="CAJ0965806.1"/>
    </source>
</evidence>
<protein>
    <recommendedName>
        <fullName evidence="2">Tc1-like transposase DDE domain-containing protein</fullName>
    </recommendedName>
</protein>
<dbReference type="InterPro" id="IPR038717">
    <property type="entry name" value="Tc1-like_DDE_dom"/>
</dbReference>
<evidence type="ECO:0000313" key="4">
    <source>
        <dbReference type="Proteomes" id="UP001176940"/>
    </source>
</evidence>
<proteinExistence type="predicted"/>
<organism evidence="3 4">
    <name type="scientific">Ranitomeya imitator</name>
    <name type="common">mimic poison frog</name>
    <dbReference type="NCBI Taxonomy" id="111125"/>
    <lineage>
        <taxon>Eukaryota</taxon>
        <taxon>Metazoa</taxon>
        <taxon>Chordata</taxon>
        <taxon>Craniata</taxon>
        <taxon>Vertebrata</taxon>
        <taxon>Euteleostomi</taxon>
        <taxon>Amphibia</taxon>
        <taxon>Batrachia</taxon>
        <taxon>Anura</taxon>
        <taxon>Neobatrachia</taxon>
        <taxon>Hyloidea</taxon>
        <taxon>Dendrobatidae</taxon>
        <taxon>Dendrobatinae</taxon>
        <taxon>Ranitomeya</taxon>
    </lineage>
</organism>
<dbReference type="EMBL" id="CAUEEQ010069818">
    <property type="protein sequence ID" value="CAJ0965806.1"/>
    <property type="molecule type" value="Genomic_DNA"/>
</dbReference>
<sequence>MIPLQTLQNFLRLHKEEATGFSCDIVKVEVESELSKQQLVDIFINSGCLIPVTNAPPSKKKIIIVLEKLEKVSMLELLGDLMSSLENRGLENAFCVQRANGVSEAYYFHEDCFLMGTVGRSRLQGSELLVQQHFRWVQLRWDGEPMHSLLQKVLKRKVLQKFKGKTPSPCDPLCRGTDWIYMVWHQLNSCLSRLGTPEALIGPQPFMSCPVVPGSLHIMVKKGVYILTDHVTLRLRTRRLPFTKHVTYGDRPEEELNFTCQKCRLVALLEEKVRGLEERIATLKLIKENEDFLDRTEASLLVTEGEKSVREPPKADEWKHVTKRSKKTMEKSPTTQLKNRYQIFVEDEDGTPKNEAIPASKKEKGTQQQVTEKSTAKKQRRVVVVGDSLLRGTEAAICRPDITAREVCCLPGAMIKDVTDRIPKLFNSKDVHPFLLIHVGTNDTARKDLPTICKDFEELGKKVKELDAQDNARPHVAGVCQQFLQDEGIEAMDWPVRSPDLNPIEHIWDIMSHTIHQRYVTPQTVPELAVA</sequence>
<dbReference type="Proteomes" id="UP001176940">
    <property type="component" value="Unassembled WGS sequence"/>
</dbReference>
<accession>A0ABN9MGD0</accession>
<dbReference type="Pfam" id="PF13358">
    <property type="entry name" value="DDE_3"/>
    <property type="match status" value="1"/>
</dbReference>
<reference evidence="3" key="1">
    <citation type="submission" date="2023-07" db="EMBL/GenBank/DDBJ databases">
        <authorList>
            <person name="Stuckert A."/>
        </authorList>
    </citation>
    <scope>NUCLEOTIDE SEQUENCE</scope>
</reference>
<name>A0ABN9MGD0_9NEOB</name>
<evidence type="ECO:0000259" key="2">
    <source>
        <dbReference type="Pfam" id="PF13358"/>
    </source>
</evidence>
<keyword evidence="4" id="KW-1185">Reference proteome</keyword>
<dbReference type="Gene3D" id="3.30.420.10">
    <property type="entry name" value="Ribonuclease H-like superfamily/Ribonuclease H"/>
    <property type="match status" value="1"/>
</dbReference>
<feature type="domain" description="Tc1-like transposase DDE" evidence="2">
    <location>
        <begin position="470"/>
        <end position="519"/>
    </location>
</feature>
<gene>
    <name evidence="3" type="ORF">RIMI_LOCUS20649823</name>
</gene>
<comment type="caution">
    <text evidence="3">The sequence shown here is derived from an EMBL/GenBank/DDBJ whole genome shotgun (WGS) entry which is preliminary data.</text>
</comment>
<dbReference type="Gene3D" id="3.40.50.12690">
    <property type="match status" value="1"/>
</dbReference>
<dbReference type="SUPFAM" id="SSF52266">
    <property type="entry name" value="SGNH hydrolase"/>
    <property type="match status" value="1"/>
</dbReference>
<evidence type="ECO:0000256" key="1">
    <source>
        <dbReference type="SAM" id="MobiDB-lite"/>
    </source>
</evidence>